<keyword evidence="2" id="KW-1185">Reference proteome</keyword>
<dbReference type="InterPro" id="IPR017945">
    <property type="entry name" value="DHBP_synth_RibB-like_a/b_dom"/>
</dbReference>
<protein>
    <submittedName>
        <fullName evidence="1">Sua5 YciO YrdC YwlC family protein</fullName>
    </submittedName>
</protein>
<dbReference type="RefSeq" id="WP_212141625.1">
    <property type="nucleotide sequence ID" value="NZ_JAGSSW010000002.1"/>
</dbReference>
<evidence type="ECO:0000313" key="1">
    <source>
        <dbReference type="EMBL" id="MBR8463469.1"/>
    </source>
</evidence>
<comment type="caution">
    <text evidence="1">The sequence shown here is derived from an EMBL/GenBank/DDBJ whole genome shotgun (WGS) entry which is preliminary data.</text>
</comment>
<dbReference type="EMBL" id="JAGSSW010000002">
    <property type="protein sequence ID" value="MBR8463469.1"/>
    <property type="molecule type" value="Genomic_DNA"/>
</dbReference>
<sequence>MIYLAQTDTTAGFLSKNLAEINYIKNRSANQPCLITTSKLKELQNFTRVPTKFKNLIRRAKKSTFLYPNHQAIRVVKECEHAKFLDAYGWFYSSSANIHGKKFDESWARGVADVVVDENFSENSPSKIYKVSNSNIIKIR</sequence>
<gene>
    <name evidence="1" type="ORF">KDD93_02655</name>
</gene>
<proteinExistence type="predicted"/>
<accession>A0ABS5HGS4</accession>
<dbReference type="Proteomes" id="UP000682951">
    <property type="component" value="Unassembled WGS sequence"/>
</dbReference>
<reference evidence="1 2" key="1">
    <citation type="submission" date="2021-04" db="EMBL/GenBank/DDBJ databases">
        <title>Molecular and phenotypic characterization and identification of bacterial isolates recovered from the Anatolian ground squirrels (Spermophilus xanthoprymnus) and which have the potential to form a new species in the Campylobacter genus.</title>
        <authorList>
            <person name="Aydin F."/>
            <person name="Abay S."/>
            <person name="Kayman T."/>
            <person name="Karakaya E."/>
            <person name="Mustak H.K."/>
            <person name="Mustak I.B."/>
            <person name="Bilgin N."/>
            <person name="Duzler A."/>
            <person name="Sahin O."/>
            <person name="Guran O."/>
            <person name="Saticioglu I.B."/>
        </authorList>
    </citation>
    <scope>NUCLEOTIDE SEQUENCE [LARGE SCALE GENOMIC DNA]</scope>
    <source>
        <strain evidence="2">faydin-G24</strain>
    </source>
</reference>
<organism evidence="1 2">
    <name type="scientific">Campylobacter anatolicus</name>
    <dbReference type="NCBI Taxonomy" id="2829105"/>
    <lineage>
        <taxon>Bacteria</taxon>
        <taxon>Pseudomonadati</taxon>
        <taxon>Campylobacterota</taxon>
        <taxon>Epsilonproteobacteria</taxon>
        <taxon>Campylobacterales</taxon>
        <taxon>Campylobacteraceae</taxon>
        <taxon>Campylobacter</taxon>
    </lineage>
</organism>
<dbReference type="Gene3D" id="3.90.870.10">
    <property type="entry name" value="DHBP synthase"/>
    <property type="match status" value="1"/>
</dbReference>
<name>A0ABS5HGS4_9BACT</name>
<evidence type="ECO:0000313" key="2">
    <source>
        <dbReference type="Proteomes" id="UP000682951"/>
    </source>
</evidence>
<dbReference type="SUPFAM" id="SSF55821">
    <property type="entry name" value="YrdC/RibB"/>
    <property type="match status" value="1"/>
</dbReference>